<keyword evidence="2" id="KW-1185">Reference proteome</keyword>
<reference evidence="1 2" key="1">
    <citation type="submission" date="2024-06" db="EMBL/GenBank/DDBJ databases">
        <title>The Natural Products Discovery Center: Release of the First 8490 Sequenced Strains for Exploring Actinobacteria Biosynthetic Diversity.</title>
        <authorList>
            <person name="Kalkreuter E."/>
            <person name="Kautsar S.A."/>
            <person name="Yang D."/>
            <person name="Bader C.D."/>
            <person name="Teijaro C.N."/>
            <person name="Fluegel L."/>
            <person name="Davis C.M."/>
            <person name="Simpson J.R."/>
            <person name="Lauterbach L."/>
            <person name="Steele A.D."/>
            <person name="Gui C."/>
            <person name="Meng S."/>
            <person name="Li G."/>
            <person name="Viehrig K."/>
            <person name="Ye F."/>
            <person name="Su P."/>
            <person name="Kiefer A.F."/>
            <person name="Nichols A."/>
            <person name="Cepeda A.J."/>
            <person name="Yan W."/>
            <person name="Fan B."/>
            <person name="Jiang Y."/>
            <person name="Adhikari A."/>
            <person name="Zheng C.-J."/>
            <person name="Schuster L."/>
            <person name="Cowan T.M."/>
            <person name="Smanski M.J."/>
            <person name="Chevrette M.G."/>
            <person name="De Carvalho L.P.S."/>
            <person name="Shen B."/>
        </authorList>
    </citation>
    <scope>NUCLEOTIDE SEQUENCE [LARGE SCALE GENOMIC DNA]</scope>
    <source>
        <strain evidence="1 2">NPDC019708</strain>
    </source>
</reference>
<name>A0ABV2WT11_9NOCA</name>
<accession>A0ABV2WT11</accession>
<organism evidence="1 2">
    <name type="scientific">Nocardia rhamnosiphila</name>
    <dbReference type="NCBI Taxonomy" id="426716"/>
    <lineage>
        <taxon>Bacteria</taxon>
        <taxon>Bacillati</taxon>
        <taxon>Actinomycetota</taxon>
        <taxon>Actinomycetes</taxon>
        <taxon>Mycobacteriales</taxon>
        <taxon>Nocardiaceae</taxon>
        <taxon>Nocardia</taxon>
    </lineage>
</organism>
<comment type="caution">
    <text evidence="1">The sequence shown here is derived from an EMBL/GenBank/DDBJ whole genome shotgun (WGS) entry which is preliminary data.</text>
</comment>
<sequence length="59" mass="6324">MFRIEATVPSADGTTIAVVEFSTADAEAGPQYRRMVLDMAMSVTFPQPLSDSRSSSLAL</sequence>
<evidence type="ECO:0000313" key="1">
    <source>
        <dbReference type="EMBL" id="MEU1954009.1"/>
    </source>
</evidence>
<protein>
    <submittedName>
        <fullName evidence="1">Uncharacterized protein</fullName>
    </submittedName>
</protein>
<evidence type="ECO:0000313" key="2">
    <source>
        <dbReference type="Proteomes" id="UP001550628"/>
    </source>
</evidence>
<proteinExistence type="predicted"/>
<gene>
    <name evidence="1" type="ORF">ABZ510_19350</name>
</gene>
<dbReference type="EMBL" id="JBEYBF010000012">
    <property type="protein sequence ID" value="MEU1954009.1"/>
    <property type="molecule type" value="Genomic_DNA"/>
</dbReference>
<dbReference type="RefSeq" id="WP_356959127.1">
    <property type="nucleotide sequence ID" value="NZ_JBEXYG010000011.1"/>
</dbReference>
<dbReference type="Proteomes" id="UP001550628">
    <property type="component" value="Unassembled WGS sequence"/>
</dbReference>